<accession>A0A7K3NQB7</accession>
<organism evidence="9 10">
    <name type="scientific">Desulfolutivibrio sulfodismutans</name>
    <dbReference type="NCBI Taxonomy" id="63561"/>
    <lineage>
        <taxon>Bacteria</taxon>
        <taxon>Pseudomonadati</taxon>
        <taxon>Thermodesulfobacteriota</taxon>
        <taxon>Desulfovibrionia</taxon>
        <taxon>Desulfovibrionales</taxon>
        <taxon>Desulfovibrionaceae</taxon>
        <taxon>Desulfolutivibrio</taxon>
    </lineage>
</organism>
<dbReference type="EMBL" id="JAAGRQ010000098">
    <property type="protein sequence ID" value="NDY58394.1"/>
    <property type="molecule type" value="Genomic_DNA"/>
</dbReference>
<name>A0A7K3NQB7_9BACT</name>
<evidence type="ECO:0000256" key="5">
    <source>
        <dbReference type="ARBA" id="ARBA00023049"/>
    </source>
</evidence>
<gene>
    <name evidence="9" type="ORF">G3N56_16795</name>
</gene>
<proteinExistence type="inferred from homology"/>
<dbReference type="Proteomes" id="UP000469724">
    <property type="component" value="Unassembled WGS sequence"/>
</dbReference>
<evidence type="ECO:0000256" key="3">
    <source>
        <dbReference type="ARBA" id="ARBA00022801"/>
    </source>
</evidence>
<dbReference type="InterPro" id="IPR001915">
    <property type="entry name" value="Peptidase_M48"/>
</dbReference>
<dbReference type="GO" id="GO:0016020">
    <property type="term" value="C:membrane"/>
    <property type="evidence" value="ECO:0007669"/>
    <property type="project" value="TreeGrafter"/>
</dbReference>
<sequence length="280" mass="30427">MRHILALLLALFLFGCENTDIGLMADAALDTVKAVTLTNEQVTAISRRAALASDGKNRVAPEGSAYSQRLRRLIAGHEKRDGRDFNYKVYLADIPNAFAMADGSIRINSGLMDIMTDEEILFILGHEMGHVVKNHSRKQLILALSASAVRKGLAAQDSEVGQIAASMIGAFSEQLANAQFSQHEERQADSYGAAFLEDIGGDRSAAVSALNKLATLAGRHTFLSSHPHPESRAKRLLSAKTADPDEMPSEDHAEASLFDKTRALLTSLWRQVLAVLQQYG</sequence>
<evidence type="ECO:0000256" key="6">
    <source>
        <dbReference type="RuleBase" id="RU003983"/>
    </source>
</evidence>
<keyword evidence="5 6" id="KW-0482">Metalloprotease</keyword>
<keyword evidence="3 6" id="KW-0378">Hydrolase</keyword>
<comment type="caution">
    <text evidence="9">The sequence shown here is derived from an EMBL/GenBank/DDBJ whole genome shotgun (WGS) entry which is preliminary data.</text>
</comment>
<feature type="region of interest" description="Disordered" evidence="7">
    <location>
        <begin position="222"/>
        <end position="252"/>
    </location>
</feature>
<comment type="similarity">
    <text evidence="6">Belongs to the peptidase M48 family.</text>
</comment>
<protein>
    <submittedName>
        <fullName evidence="9">M48 family metalloprotease</fullName>
    </submittedName>
</protein>
<dbReference type="PANTHER" id="PTHR22726">
    <property type="entry name" value="METALLOENDOPEPTIDASE OMA1"/>
    <property type="match status" value="1"/>
</dbReference>
<reference evidence="9 10" key="1">
    <citation type="submission" date="2020-02" db="EMBL/GenBank/DDBJ databases">
        <title>Comparative genomics of sulfur disproportionating microorganisms.</title>
        <authorList>
            <person name="Ward L.M."/>
            <person name="Bertran E."/>
            <person name="Johnston D.T."/>
        </authorList>
    </citation>
    <scope>NUCLEOTIDE SEQUENCE [LARGE SCALE GENOMIC DNA]</scope>
    <source>
        <strain evidence="9 10">DSM 3696</strain>
    </source>
</reference>
<dbReference type="InterPro" id="IPR051156">
    <property type="entry name" value="Mito/Outer_Membr_Metalloprot"/>
</dbReference>
<keyword evidence="2" id="KW-0479">Metal-binding</keyword>
<evidence type="ECO:0000259" key="8">
    <source>
        <dbReference type="Pfam" id="PF01435"/>
    </source>
</evidence>
<evidence type="ECO:0000256" key="7">
    <source>
        <dbReference type="SAM" id="MobiDB-lite"/>
    </source>
</evidence>
<evidence type="ECO:0000313" key="10">
    <source>
        <dbReference type="Proteomes" id="UP000469724"/>
    </source>
</evidence>
<dbReference type="PROSITE" id="PS51257">
    <property type="entry name" value="PROKAR_LIPOPROTEIN"/>
    <property type="match status" value="1"/>
</dbReference>
<dbReference type="RefSeq" id="WP_163303467.1">
    <property type="nucleotide sequence ID" value="NZ_JAAGRQ010000098.1"/>
</dbReference>
<comment type="cofactor">
    <cofactor evidence="6">
        <name>Zn(2+)</name>
        <dbReference type="ChEBI" id="CHEBI:29105"/>
    </cofactor>
    <text evidence="6">Binds 1 zinc ion per subunit.</text>
</comment>
<evidence type="ECO:0000256" key="4">
    <source>
        <dbReference type="ARBA" id="ARBA00022833"/>
    </source>
</evidence>
<keyword evidence="4 6" id="KW-0862">Zinc</keyword>
<dbReference type="GO" id="GO:0004222">
    <property type="term" value="F:metalloendopeptidase activity"/>
    <property type="evidence" value="ECO:0007669"/>
    <property type="project" value="InterPro"/>
</dbReference>
<evidence type="ECO:0000256" key="1">
    <source>
        <dbReference type="ARBA" id="ARBA00022670"/>
    </source>
</evidence>
<dbReference type="AlphaFoldDB" id="A0A7K3NQB7"/>
<dbReference type="GO" id="GO:0046872">
    <property type="term" value="F:metal ion binding"/>
    <property type="evidence" value="ECO:0007669"/>
    <property type="project" value="UniProtKB-KW"/>
</dbReference>
<dbReference type="Pfam" id="PF01435">
    <property type="entry name" value="Peptidase_M48"/>
    <property type="match status" value="1"/>
</dbReference>
<keyword evidence="1 6" id="KW-0645">Protease</keyword>
<dbReference type="GO" id="GO:0051603">
    <property type="term" value="P:proteolysis involved in protein catabolic process"/>
    <property type="evidence" value="ECO:0007669"/>
    <property type="project" value="TreeGrafter"/>
</dbReference>
<evidence type="ECO:0000313" key="9">
    <source>
        <dbReference type="EMBL" id="NDY58394.1"/>
    </source>
</evidence>
<keyword evidence="10" id="KW-1185">Reference proteome</keyword>
<dbReference type="Gene3D" id="3.30.2010.10">
    <property type="entry name" value="Metalloproteases ('zincins'), catalytic domain"/>
    <property type="match status" value="1"/>
</dbReference>
<feature type="domain" description="Peptidase M48" evidence="8">
    <location>
        <begin position="80"/>
        <end position="238"/>
    </location>
</feature>
<dbReference type="PANTHER" id="PTHR22726:SF8">
    <property type="entry name" value="METALLOPROTEASE YCAL"/>
    <property type="match status" value="1"/>
</dbReference>
<evidence type="ECO:0000256" key="2">
    <source>
        <dbReference type="ARBA" id="ARBA00022723"/>
    </source>
</evidence>